<organism evidence="2 3">
    <name type="scientific">Saccharata proteae CBS 121410</name>
    <dbReference type="NCBI Taxonomy" id="1314787"/>
    <lineage>
        <taxon>Eukaryota</taxon>
        <taxon>Fungi</taxon>
        <taxon>Dikarya</taxon>
        <taxon>Ascomycota</taxon>
        <taxon>Pezizomycotina</taxon>
        <taxon>Dothideomycetes</taxon>
        <taxon>Dothideomycetes incertae sedis</taxon>
        <taxon>Botryosphaeriales</taxon>
        <taxon>Saccharataceae</taxon>
        <taxon>Saccharata</taxon>
    </lineage>
</organism>
<feature type="compositionally biased region" description="Pro residues" evidence="1">
    <location>
        <begin position="129"/>
        <end position="142"/>
    </location>
</feature>
<dbReference type="AlphaFoldDB" id="A0A6A5YBH3"/>
<evidence type="ECO:0000313" key="3">
    <source>
        <dbReference type="Proteomes" id="UP000799776"/>
    </source>
</evidence>
<gene>
    <name evidence="2" type="ORF">K490DRAFT_63359</name>
</gene>
<evidence type="ECO:0008006" key="4">
    <source>
        <dbReference type="Google" id="ProtNLM"/>
    </source>
</evidence>
<evidence type="ECO:0000256" key="1">
    <source>
        <dbReference type="SAM" id="MobiDB-lite"/>
    </source>
</evidence>
<feature type="region of interest" description="Disordered" evidence="1">
    <location>
        <begin position="1"/>
        <end position="180"/>
    </location>
</feature>
<dbReference type="EMBL" id="ML978714">
    <property type="protein sequence ID" value="KAF2089222.1"/>
    <property type="molecule type" value="Genomic_DNA"/>
</dbReference>
<accession>A0A6A5YBH3</accession>
<feature type="compositionally biased region" description="Polar residues" evidence="1">
    <location>
        <begin position="170"/>
        <end position="180"/>
    </location>
</feature>
<feature type="compositionally biased region" description="Polar residues" evidence="1">
    <location>
        <begin position="43"/>
        <end position="61"/>
    </location>
</feature>
<protein>
    <recommendedName>
        <fullName evidence="4">BTB domain-containing protein</fullName>
    </recommendedName>
</protein>
<keyword evidence="3" id="KW-1185">Reference proteome</keyword>
<proteinExistence type="predicted"/>
<reference evidence="2" key="1">
    <citation type="journal article" date="2020" name="Stud. Mycol.">
        <title>101 Dothideomycetes genomes: a test case for predicting lifestyles and emergence of pathogens.</title>
        <authorList>
            <person name="Haridas S."/>
            <person name="Albert R."/>
            <person name="Binder M."/>
            <person name="Bloem J."/>
            <person name="Labutti K."/>
            <person name="Salamov A."/>
            <person name="Andreopoulos B."/>
            <person name="Baker S."/>
            <person name="Barry K."/>
            <person name="Bills G."/>
            <person name="Bluhm B."/>
            <person name="Cannon C."/>
            <person name="Castanera R."/>
            <person name="Culley D."/>
            <person name="Daum C."/>
            <person name="Ezra D."/>
            <person name="Gonzalez J."/>
            <person name="Henrissat B."/>
            <person name="Kuo A."/>
            <person name="Liang C."/>
            <person name="Lipzen A."/>
            <person name="Lutzoni F."/>
            <person name="Magnuson J."/>
            <person name="Mondo S."/>
            <person name="Nolan M."/>
            <person name="Ohm R."/>
            <person name="Pangilinan J."/>
            <person name="Park H.-J."/>
            <person name="Ramirez L."/>
            <person name="Alfaro M."/>
            <person name="Sun H."/>
            <person name="Tritt A."/>
            <person name="Yoshinaga Y."/>
            <person name="Zwiers L.-H."/>
            <person name="Turgeon B."/>
            <person name="Goodwin S."/>
            <person name="Spatafora J."/>
            <person name="Crous P."/>
            <person name="Grigoriev I."/>
        </authorList>
    </citation>
    <scope>NUCLEOTIDE SEQUENCE</scope>
    <source>
        <strain evidence="2">CBS 121410</strain>
    </source>
</reference>
<feature type="compositionally biased region" description="Low complexity" evidence="1">
    <location>
        <begin position="143"/>
        <end position="161"/>
    </location>
</feature>
<evidence type="ECO:0000313" key="2">
    <source>
        <dbReference type="EMBL" id="KAF2089222.1"/>
    </source>
</evidence>
<dbReference type="Proteomes" id="UP000799776">
    <property type="component" value="Unassembled WGS sequence"/>
</dbReference>
<feature type="compositionally biased region" description="Low complexity" evidence="1">
    <location>
        <begin position="18"/>
        <end position="42"/>
    </location>
</feature>
<feature type="compositionally biased region" description="Low complexity" evidence="1">
    <location>
        <begin position="84"/>
        <end position="128"/>
    </location>
</feature>
<sequence length="373" mass="39549">MANDNQDSPIVKMAQADTKSQTSPCSPSSSPATSISSSSSFSDNINSDNGNHAIANDNQDSPVVKMAQADTNLQTSPCSPSPSPAASISSSPSSSDNIDSDNSNNASNKSSTSNKTTTSNPSSTSATTPSPPENQPTSPTPTPTSTETLPDNTLDAATASPDPDPPCDLTTENPNQIDYSDSTRFWGIPQLRAFAPPDLTVISPGFPVRLRAHRAVFSASSRHFHKTLECGEDFLPCGPSMLNYNIGTATLELYGGPPLLWAAKILSMYHLHIYPTPERGGLEARITQPMLDELRALMQRPEELDPFGVERLRGCMGGGEGGTLQREMEREVWGVMERMMAAQMAGEGGGEGECGEGRGGGCVARVERVEVEV</sequence>
<name>A0A6A5YBH3_9PEZI</name>